<evidence type="ECO:0000256" key="3">
    <source>
        <dbReference type="ARBA" id="ARBA00023212"/>
    </source>
</evidence>
<evidence type="ECO:0000259" key="5">
    <source>
        <dbReference type="Pfam" id="PF24671"/>
    </source>
</evidence>
<dbReference type="GO" id="GO:0030317">
    <property type="term" value="P:flagellated sperm motility"/>
    <property type="evidence" value="ECO:0007669"/>
    <property type="project" value="TreeGrafter"/>
</dbReference>
<dbReference type="InterPro" id="IPR056292">
    <property type="entry name" value="DRC7_C"/>
</dbReference>
<comment type="subcellular location">
    <subcellularLocation>
        <location evidence="1">Cytoplasm</location>
        <location evidence="1">Cytoskeleton</location>
    </subcellularLocation>
</comment>
<feature type="domain" description="Dynein regulatory complex subunit 7 C-terminal" evidence="5">
    <location>
        <begin position="371"/>
        <end position="475"/>
    </location>
</feature>
<dbReference type="STRING" id="188477.A0A433UCT3"/>
<name>A0A433UCT3_ELYCH</name>
<dbReference type="InterPro" id="IPR033551">
    <property type="entry name" value="DRC7/lobo"/>
</dbReference>
<reference evidence="6 7" key="1">
    <citation type="submission" date="2019-01" db="EMBL/GenBank/DDBJ databases">
        <title>A draft genome assembly of the solar-powered sea slug Elysia chlorotica.</title>
        <authorList>
            <person name="Cai H."/>
            <person name="Li Q."/>
            <person name="Fang X."/>
            <person name="Li J."/>
            <person name="Curtis N.E."/>
            <person name="Altenburger A."/>
            <person name="Shibata T."/>
            <person name="Feng M."/>
            <person name="Maeda T."/>
            <person name="Schwartz J.A."/>
            <person name="Shigenobu S."/>
            <person name="Lundholm N."/>
            <person name="Nishiyama T."/>
            <person name="Yang H."/>
            <person name="Hasebe M."/>
            <person name="Li S."/>
            <person name="Pierce S.K."/>
            <person name="Wang J."/>
        </authorList>
    </citation>
    <scope>NUCLEOTIDE SEQUENCE [LARGE SCALE GENOMIC DNA]</scope>
    <source>
        <strain evidence="6">EC2010</strain>
        <tissue evidence="6">Whole organism of an adult</tissue>
    </source>
</reference>
<keyword evidence="2" id="KW-0963">Cytoplasm</keyword>
<evidence type="ECO:0000313" key="6">
    <source>
        <dbReference type="EMBL" id="RUS91562.1"/>
    </source>
</evidence>
<evidence type="ECO:0000313" key="7">
    <source>
        <dbReference type="Proteomes" id="UP000271974"/>
    </source>
</evidence>
<protein>
    <recommendedName>
        <fullName evidence="8">Dynein regulatory complex subunit 7</fullName>
    </recommendedName>
</protein>
<dbReference type="PANTHER" id="PTHR35249:SF2">
    <property type="entry name" value="DYNEIN REGULATORY COMPLEX SUBUNIT 7"/>
    <property type="match status" value="1"/>
</dbReference>
<dbReference type="EMBL" id="RQTK01000009">
    <property type="protein sequence ID" value="RUS91562.1"/>
    <property type="molecule type" value="Genomic_DNA"/>
</dbReference>
<dbReference type="InterPro" id="IPR056291">
    <property type="entry name" value="MORN_DRC7"/>
</dbReference>
<feature type="domain" description="Dynein regulatory complex subunit 7 MORN" evidence="4">
    <location>
        <begin position="36"/>
        <end position="314"/>
    </location>
</feature>
<keyword evidence="7" id="KW-1185">Reference proteome</keyword>
<dbReference type="Pfam" id="PF24671">
    <property type="entry name" value="DRC7_C"/>
    <property type="match status" value="1"/>
</dbReference>
<gene>
    <name evidence="6" type="ORF">EGW08_000677</name>
</gene>
<evidence type="ECO:0000256" key="1">
    <source>
        <dbReference type="ARBA" id="ARBA00004245"/>
    </source>
</evidence>
<evidence type="ECO:0008006" key="8">
    <source>
        <dbReference type="Google" id="ProtNLM"/>
    </source>
</evidence>
<comment type="caution">
    <text evidence="6">The sequence shown here is derived from an EMBL/GenBank/DDBJ whole genome shotgun (WGS) entry which is preliminary data.</text>
</comment>
<proteinExistence type="predicted"/>
<organism evidence="6 7">
    <name type="scientific">Elysia chlorotica</name>
    <name type="common">Eastern emerald elysia</name>
    <name type="synonym">Sea slug</name>
    <dbReference type="NCBI Taxonomy" id="188477"/>
    <lineage>
        <taxon>Eukaryota</taxon>
        <taxon>Metazoa</taxon>
        <taxon>Spiralia</taxon>
        <taxon>Lophotrochozoa</taxon>
        <taxon>Mollusca</taxon>
        <taxon>Gastropoda</taxon>
        <taxon>Heterobranchia</taxon>
        <taxon>Euthyneura</taxon>
        <taxon>Panpulmonata</taxon>
        <taxon>Sacoglossa</taxon>
        <taxon>Placobranchoidea</taxon>
        <taxon>Plakobranchidae</taxon>
        <taxon>Elysia</taxon>
    </lineage>
</organism>
<dbReference type="PANTHER" id="PTHR35249">
    <property type="entry name" value="DYNEIN REGULATORY COMPLEX SUBUNIT 7"/>
    <property type="match status" value="1"/>
</dbReference>
<dbReference type="Pfam" id="PF24667">
    <property type="entry name" value="MORN_DRC7"/>
    <property type="match status" value="1"/>
</dbReference>
<sequence length="477" mass="57202">MQTLVDDIPEEKYFDLPFSWSLPLKVNRYDYDRRFPTGKRVRRYKYTIVEDFCRYLNPDGMVRKITVYHDLKCEKIWYIKEIYEDRLDLLESKFFHNETCTVIENFQPGRRDFVREHRYHAHNMEAEGWHIFVYEPGKRTDEMYKREAGKTYLKNYYRDRSDKKRFTGFAFGPRGNITERLALPTSRAIEEIVEEFDRNPERPAADDIATITYSTWSDEISLQYHTPENRFYGSTRDFVKPNNWWDDTQVLQWTPDLHSNFELDQFATPKTELQLYQQLMSLMDTEGQLRNECRLMEKEVAKFLETRVKEKNKENQLVKSFLQADEDETIRANRLREKAQQRAAAILAKSDVLKDYLEPIICSLGLDNVTNKKQAVRVKEDCMLALKERLVNQAGYIKENFETERVILENAQLMYASHFPTMSLQDMQDFRDFMVKHMFTAHILEQRLAYLKVHAVVLYQELFDKLRQDPRLEQYLI</sequence>
<evidence type="ECO:0000259" key="4">
    <source>
        <dbReference type="Pfam" id="PF24667"/>
    </source>
</evidence>
<dbReference type="GO" id="GO:0031514">
    <property type="term" value="C:motile cilium"/>
    <property type="evidence" value="ECO:0007669"/>
    <property type="project" value="TreeGrafter"/>
</dbReference>
<evidence type="ECO:0000256" key="2">
    <source>
        <dbReference type="ARBA" id="ARBA00022490"/>
    </source>
</evidence>
<accession>A0A433UCT3</accession>
<dbReference type="Proteomes" id="UP000271974">
    <property type="component" value="Unassembled WGS sequence"/>
</dbReference>
<keyword evidence="3" id="KW-0206">Cytoskeleton</keyword>
<dbReference type="OrthoDB" id="10262874at2759"/>
<dbReference type="AlphaFoldDB" id="A0A433UCT3"/>
<dbReference type="GO" id="GO:0005856">
    <property type="term" value="C:cytoskeleton"/>
    <property type="evidence" value="ECO:0007669"/>
    <property type="project" value="UniProtKB-SubCell"/>
</dbReference>